<dbReference type="EMBL" id="CP127294">
    <property type="protein sequence ID" value="WIX77624.1"/>
    <property type="molecule type" value="Genomic_DNA"/>
</dbReference>
<dbReference type="Pfam" id="PF00440">
    <property type="entry name" value="TetR_N"/>
    <property type="match status" value="1"/>
</dbReference>
<keyword evidence="7" id="KW-1185">Reference proteome</keyword>
<sequence length="194" mass="21071">MRPEPTTSRGRRTREKIVTTAARLMHERGIGGTPLEDVLAESGTGKSQLYHYFGGKQELAVAVLEHQLERVLAAQPSLSDEECTDLRRWRDEVLAAADESGYGNCPLGAFVGQVDDDTELRTTLARLFDRWQDALTTLVRRAQAAGEIPADVSAEHLALTLLTAQQGGTTLSHLHGSPEALAGSLDDVLARVSR</sequence>
<dbReference type="InterPro" id="IPR001647">
    <property type="entry name" value="HTH_TetR"/>
</dbReference>
<protein>
    <submittedName>
        <fullName evidence="6">TetR/AcrR family transcriptional regulator</fullName>
    </submittedName>
</protein>
<name>A0A9Y2ICX5_9PSEU</name>
<evidence type="ECO:0000256" key="1">
    <source>
        <dbReference type="ARBA" id="ARBA00023015"/>
    </source>
</evidence>
<keyword evidence="3" id="KW-0804">Transcription</keyword>
<dbReference type="KEGG" id="acab:QRX50_40495"/>
<feature type="domain" description="HTH tetR-type" evidence="5">
    <location>
        <begin position="11"/>
        <end position="71"/>
    </location>
</feature>
<dbReference type="GO" id="GO:0003677">
    <property type="term" value="F:DNA binding"/>
    <property type="evidence" value="ECO:0007669"/>
    <property type="project" value="UniProtKB-UniRule"/>
</dbReference>
<dbReference type="Proteomes" id="UP001236014">
    <property type="component" value="Chromosome"/>
</dbReference>
<organism evidence="6 7">
    <name type="scientific">Amycolatopsis carbonis</name>
    <dbReference type="NCBI Taxonomy" id="715471"/>
    <lineage>
        <taxon>Bacteria</taxon>
        <taxon>Bacillati</taxon>
        <taxon>Actinomycetota</taxon>
        <taxon>Actinomycetes</taxon>
        <taxon>Pseudonocardiales</taxon>
        <taxon>Pseudonocardiaceae</taxon>
        <taxon>Amycolatopsis</taxon>
    </lineage>
</organism>
<evidence type="ECO:0000313" key="6">
    <source>
        <dbReference type="EMBL" id="WIX77624.1"/>
    </source>
</evidence>
<dbReference type="Gene3D" id="1.10.357.10">
    <property type="entry name" value="Tetracycline Repressor, domain 2"/>
    <property type="match status" value="1"/>
</dbReference>
<dbReference type="SUPFAM" id="SSF46689">
    <property type="entry name" value="Homeodomain-like"/>
    <property type="match status" value="1"/>
</dbReference>
<dbReference type="InterPro" id="IPR011075">
    <property type="entry name" value="TetR_C"/>
</dbReference>
<evidence type="ECO:0000259" key="5">
    <source>
        <dbReference type="PROSITE" id="PS50977"/>
    </source>
</evidence>
<evidence type="ECO:0000313" key="7">
    <source>
        <dbReference type="Proteomes" id="UP001236014"/>
    </source>
</evidence>
<evidence type="ECO:0000256" key="2">
    <source>
        <dbReference type="ARBA" id="ARBA00023125"/>
    </source>
</evidence>
<dbReference type="RefSeq" id="WP_285968364.1">
    <property type="nucleotide sequence ID" value="NZ_CP127294.1"/>
</dbReference>
<feature type="DNA-binding region" description="H-T-H motif" evidence="4">
    <location>
        <begin position="34"/>
        <end position="53"/>
    </location>
</feature>
<dbReference type="InterPro" id="IPR036271">
    <property type="entry name" value="Tet_transcr_reg_TetR-rel_C_sf"/>
</dbReference>
<evidence type="ECO:0000256" key="4">
    <source>
        <dbReference type="PROSITE-ProRule" id="PRU00335"/>
    </source>
</evidence>
<gene>
    <name evidence="6" type="ORF">QRX50_40495</name>
</gene>
<dbReference type="PROSITE" id="PS50977">
    <property type="entry name" value="HTH_TETR_2"/>
    <property type="match status" value="1"/>
</dbReference>
<dbReference type="AlphaFoldDB" id="A0A9Y2ICX5"/>
<keyword evidence="1" id="KW-0805">Transcription regulation</keyword>
<dbReference type="InterPro" id="IPR009057">
    <property type="entry name" value="Homeodomain-like_sf"/>
</dbReference>
<dbReference type="PANTHER" id="PTHR47506:SF1">
    <property type="entry name" value="HTH-TYPE TRANSCRIPTIONAL REGULATOR YJDC"/>
    <property type="match status" value="1"/>
</dbReference>
<accession>A0A9Y2ICX5</accession>
<dbReference type="PRINTS" id="PR00455">
    <property type="entry name" value="HTHTETR"/>
</dbReference>
<proteinExistence type="predicted"/>
<reference evidence="6 7" key="1">
    <citation type="submission" date="2023-06" db="EMBL/GenBank/DDBJ databases">
        <authorList>
            <person name="Oyuntsetseg B."/>
            <person name="Kim S.B."/>
        </authorList>
    </citation>
    <scope>NUCLEOTIDE SEQUENCE [LARGE SCALE GENOMIC DNA]</scope>
    <source>
        <strain evidence="6 7">2-15</strain>
    </source>
</reference>
<dbReference type="PANTHER" id="PTHR47506">
    <property type="entry name" value="TRANSCRIPTIONAL REGULATORY PROTEIN"/>
    <property type="match status" value="1"/>
</dbReference>
<evidence type="ECO:0000256" key="3">
    <source>
        <dbReference type="ARBA" id="ARBA00023163"/>
    </source>
</evidence>
<keyword evidence="2 4" id="KW-0238">DNA-binding</keyword>
<dbReference type="SUPFAM" id="SSF48498">
    <property type="entry name" value="Tetracyclin repressor-like, C-terminal domain"/>
    <property type="match status" value="1"/>
</dbReference>
<dbReference type="Pfam" id="PF16925">
    <property type="entry name" value="TetR_C_13"/>
    <property type="match status" value="1"/>
</dbReference>